<name>A0A1I7XB35_HETBA</name>
<proteinExistence type="predicted"/>
<protein>
    <submittedName>
        <fullName evidence="2">Myosin motor domain-containing protein</fullName>
    </submittedName>
</protein>
<sequence length="54" mass="6415">MEDLAQIGEIRKRSVIHLLHNNPHFKFYGNAKIYYENCKEEMSKASTDIKKTHH</sequence>
<reference evidence="2" key="1">
    <citation type="submission" date="2016-11" db="UniProtKB">
        <authorList>
            <consortium name="WormBaseParasite"/>
        </authorList>
    </citation>
    <scope>IDENTIFICATION</scope>
</reference>
<dbReference type="Proteomes" id="UP000095283">
    <property type="component" value="Unplaced"/>
</dbReference>
<evidence type="ECO:0000313" key="2">
    <source>
        <dbReference type="WBParaSite" id="Hba_14901"/>
    </source>
</evidence>
<organism evidence="1 2">
    <name type="scientific">Heterorhabditis bacteriophora</name>
    <name type="common">Entomopathogenic nematode worm</name>
    <dbReference type="NCBI Taxonomy" id="37862"/>
    <lineage>
        <taxon>Eukaryota</taxon>
        <taxon>Metazoa</taxon>
        <taxon>Ecdysozoa</taxon>
        <taxon>Nematoda</taxon>
        <taxon>Chromadorea</taxon>
        <taxon>Rhabditida</taxon>
        <taxon>Rhabditina</taxon>
        <taxon>Rhabditomorpha</taxon>
        <taxon>Strongyloidea</taxon>
        <taxon>Heterorhabditidae</taxon>
        <taxon>Heterorhabditis</taxon>
    </lineage>
</organism>
<dbReference type="WBParaSite" id="Hba_14901">
    <property type="protein sequence ID" value="Hba_14901"/>
    <property type="gene ID" value="Hba_14901"/>
</dbReference>
<keyword evidence="1" id="KW-1185">Reference proteome</keyword>
<accession>A0A1I7XB35</accession>
<evidence type="ECO:0000313" key="1">
    <source>
        <dbReference type="Proteomes" id="UP000095283"/>
    </source>
</evidence>
<dbReference type="AlphaFoldDB" id="A0A1I7XB35"/>